<dbReference type="RefSeq" id="WP_303281378.1">
    <property type="nucleotide sequence ID" value="NZ_BAABCZ010000005.1"/>
</dbReference>
<dbReference type="Proteomes" id="UP001176891">
    <property type="component" value="Unassembled WGS sequence"/>
</dbReference>
<sequence length="47" mass="5461">MGNDDCGQMPAWYMFSVLGFYPVNLTGGQYIFEAPQIEETIVHYIQW</sequence>
<dbReference type="EMBL" id="JAUOEM010000002">
    <property type="protein sequence ID" value="MDO5986849.1"/>
    <property type="molecule type" value="Genomic_DNA"/>
</dbReference>
<keyword evidence="2" id="KW-0378">Hydrolase</keyword>
<keyword evidence="3" id="KW-1185">Reference proteome</keyword>
<evidence type="ECO:0000313" key="3">
    <source>
        <dbReference type="Proteomes" id="UP001176891"/>
    </source>
</evidence>
<organism evidence="2 3">
    <name type="scientific">Flavivirga amylovorans</name>
    <dbReference type="NCBI Taxonomy" id="870486"/>
    <lineage>
        <taxon>Bacteria</taxon>
        <taxon>Pseudomonadati</taxon>
        <taxon>Bacteroidota</taxon>
        <taxon>Flavobacteriia</taxon>
        <taxon>Flavobacteriales</taxon>
        <taxon>Flavobacteriaceae</taxon>
        <taxon>Flavivirga</taxon>
    </lineage>
</organism>
<evidence type="ECO:0000259" key="1">
    <source>
        <dbReference type="Pfam" id="PF07971"/>
    </source>
</evidence>
<accession>A0ABT8WYU3</accession>
<proteinExistence type="predicted"/>
<reference evidence="2" key="1">
    <citation type="submission" date="2023-07" db="EMBL/GenBank/DDBJ databases">
        <title>Two novel species in the genus Flavivirga.</title>
        <authorList>
            <person name="Kwon K."/>
        </authorList>
    </citation>
    <scope>NUCLEOTIDE SEQUENCE</scope>
    <source>
        <strain evidence="2">KACC 14157</strain>
    </source>
</reference>
<feature type="domain" description="Glycosyl hydrolase family 92" evidence="1">
    <location>
        <begin position="2"/>
        <end position="43"/>
    </location>
</feature>
<dbReference type="InterPro" id="IPR012939">
    <property type="entry name" value="Glyco_hydro_92"/>
</dbReference>
<name>A0ABT8WYU3_9FLAO</name>
<dbReference type="GO" id="GO:0016787">
    <property type="term" value="F:hydrolase activity"/>
    <property type="evidence" value="ECO:0007669"/>
    <property type="project" value="UniProtKB-KW"/>
</dbReference>
<dbReference type="Gene3D" id="3.30.2080.10">
    <property type="entry name" value="GH92 mannosidase domain"/>
    <property type="match status" value="1"/>
</dbReference>
<comment type="caution">
    <text evidence="2">The sequence shown here is derived from an EMBL/GenBank/DDBJ whole genome shotgun (WGS) entry which is preliminary data.</text>
</comment>
<gene>
    <name evidence="2" type="ORF">Q4Q39_05455</name>
</gene>
<evidence type="ECO:0000313" key="2">
    <source>
        <dbReference type="EMBL" id="MDO5986849.1"/>
    </source>
</evidence>
<protein>
    <submittedName>
        <fullName evidence="2">Glycoside hydrolase family 92 protein</fullName>
    </submittedName>
</protein>
<dbReference type="Pfam" id="PF07971">
    <property type="entry name" value="Glyco_hydro_92"/>
    <property type="match status" value="1"/>
</dbReference>